<dbReference type="PRINTS" id="PR01415">
    <property type="entry name" value="ANKYRIN"/>
</dbReference>
<gene>
    <name evidence="4" type="ORF">METZ01_LOCUS49185</name>
</gene>
<proteinExistence type="predicted"/>
<keyword evidence="1" id="KW-0677">Repeat</keyword>
<dbReference type="PROSITE" id="PS50297">
    <property type="entry name" value="ANK_REP_REGION"/>
    <property type="match status" value="7"/>
</dbReference>
<evidence type="ECO:0000313" key="4">
    <source>
        <dbReference type="EMBL" id="SUZ96331.1"/>
    </source>
</evidence>
<dbReference type="SMART" id="SM00248">
    <property type="entry name" value="ANK"/>
    <property type="match status" value="10"/>
</dbReference>
<feature type="region of interest" description="Disordered" evidence="3">
    <location>
        <begin position="223"/>
        <end position="266"/>
    </location>
</feature>
<accession>A0A381RYX7</accession>
<dbReference type="Pfam" id="PF13637">
    <property type="entry name" value="Ank_4"/>
    <property type="match status" value="2"/>
</dbReference>
<feature type="compositionally biased region" description="Pro residues" evidence="3">
    <location>
        <begin position="231"/>
        <end position="244"/>
    </location>
</feature>
<evidence type="ECO:0000256" key="2">
    <source>
        <dbReference type="ARBA" id="ARBA00023043"/>
    </source>
</evidence>
<dbReference type="PROSITE" id="PS50088">
    <property type="entry name" value="ANK_REPEAT"/>
    <property type="match status" value="7"/>
</dbReference>
<feature type="region of interest" description="Disordered" evidence="3">
    <location>
        <begin position="450"/>
        <end position="470"/>
    </location>
</feature>
<reference evidence="4" key="1">
    <citation type="submission" date="2018-05" db="EMBL/GenBank/DDBJ databases">
        <authorList>
            <person name="Lanie J.A."/>
            <person name="Ng W.-L."/>
            <person name="Kazmierczak K.M."/>
            <person name="Andrzejewski T.M."/>
            <person name="Davidsen T.M."/>
            <person name="Wayne K.J."/>
            <person name="Tettelin H."/>
            <person name="Glass J.I."/>
            <person name="Rusch D."/>
            <person name="Podicherti R."/>
            <person name="Tsui H.-C.T."/>
            <person name="Winkler M.E."/>
        </authorList>
    </citation>
    <scope>NUCLEOTIDE SEQUENCE</scope>
</reference>
<dbReference type="Gene3D" id="1.25.40.20">
    <property type="entry name" value="Ankyrin repeat-containing domain"/>
    <property type="match status" value="4"/>
</dbReference>
<dbReference type="PANTHER" id="PTHR24166">
    <property type="entry name" value="ROLLING PEBBLES, ISOFORM B"/>
    <property type="match status" value="1"/>
</dbReference>
<dbReference type="PANTHER" id="PTHR24166:SF48">
    <property type="entry name" value="PROTEIN VAPYRIN"/>
    <property type="match status" value="1"/>
</dbReference>
<evidence type="ECO:0000256" key="3">
    <source>
        <dbReference type="SAM" id="MobiDB-lite"/>
    </source>
</evidence>
<organism evidence="4">
    <name type="scientific">marine metagenome</name>
    <dbReference type="NCBI Taxonomy" id="408172"/>
    <lineage>
        <taxon>unclassified sequences</taxon>
        <taxon>metagenomes</taxon>
        <taxon>ecological metagenomes</taxon>
    </lineage>
</organism>
<dbReference type="AlphaFoldDB" id="A0A381RYX7"/>
<dbReference type="EMBL" id="UINC01002405">
    <property type="protein sequence ID" value="SUZ96331.1"/>
    <property type="molecule type" value="Genomic_DNA"/>
</dbReference>
<dbReference type="InterPro" id="IPR050889">
    <property type="entry name" value="Dendritic_Spine_Reg/Scaffold"/>
</dbReference>
<name>A0A381RYX7_9ZZZZ</name>
<dbReference type="Pfam" id="PF12796">
    <property type="entry name" value="Ank_2"/>
    <property type="match status" value="2"/>
</dbReference>
<protein>
    <submittedName>
        <fullName evidence="4">Uncharacterized protein</fullName>
    </submittedName>
</protein>
<sequence>METWMRRIHLVTVIGIASIAAITWAVAPDSPVANAAMVRDVETVRSLIAAGADVDAAQGDGLTALHWAAKNGDVETTAVLIAAGADLAAITRIDSHTPLHIASSAGNGAVVATLLAAGSDPNAMTTTGVTPLHLSAASGDIEAVRALLGYQVDRNVREPVWEQTPLMFASASNRLAVIEALLEAGADTRMTGKVVDVTARDKVDREDARARRERISELRDQLMGIERPVPAAVPPEPAPEPSPTPTTTSAQLSEQFEPSASEVDLQEEPEPLGYADLVGAHGGLTALLLAAREGHIEAVQTLLAGGADINGPSASDRTSPMLMATINGHFDLAMYLLARGADPTLASDAGATPLYAALNMHWAPKSRHPQPTDYMQQETSYLTLMEATLNAGADVNVRLTKSLWYTTYNRDLLSVDRTGATPFWRAVYALDLRAMRMLLQYGADPTLPTLKVPGRRRRGDDTDHSGLPPVPLGGPAVYPIHAASGVGYGAGFAANSHRHVPDGWIPTVKFLVEELDADVNARDHQGYTPVHHAASRGDNELIEYFVSKGADVTGVSRRGHTTADLANGPVQRTQPFPHTIELLVNLGATNNNRCVSC</sequence>
<dbReference type="InterPro" id="IPR002110">
    <property type="entry name" value="Ankyrin_rpt"/>
</dbReference>
<dbReference type="InterPro" id="IPR036770">
    <property type="entry name" value="Ankyrin_rpt-contain_sf"/>
</dbReference>
<evidence type="ECO:0000256" key="1">
    <source>
        <dbReference type="ARBA" id="ARBA00022737"/>
    </source>
</evidence>
<dbReference type="SUPFAM" id="SSF48403">
    <property type="entry name" value="Ankyrin repeat"/>
    <property type="match status" value="2"/>
</dbReference>
<keyword evidence="2" id="KW-0040">ANK repeat</keyword>